<protein>
    <submittedName>
        <fullName evidence="1">Uncharacterized protein</fullName>
    </submittedName>
</protein>
<keyword evidence="2" id="KW-1185">Reference proteome</keyword>
<reference evidence="1" key="1">
    <citation type="submission" date="2022-10" db="EMBL/GenBank/DDBJ databases">
        <title>Whole genome sequencing of three plant growth promoting bacteria isolated from Vachellia tortilis subsp. raddiana in Morocco.</title>
        <authorList>
            <person name="Hnini M."/>
            <person name="Zouagui R."/>
            <person name="Zouagui H."/>
            <person name="Chemao Elfihri M.-W."/>
            <person name="Ibrahimi A."/>
            <person name="Sbabou L."/>
            <person name="Aurag J."/>
        </authorList>
    </citation>
    <scope>NUCLEOTIDE SEQUENCE</scope>
    <source>
        <strain evidence="1">LMR678</strain>
    </source>
</reference>
<comment type="caution">
    <text evidence="1">The sequence shown here is derived from an EMBL/GenBank/DDBJ whole genome shotgun (WGS) entry which is preliminary data.</text>
</comment>
<evidence type="ECO:0000313" key="1">
    <source>
        <dbReference type="EMBL" id="MCZ4092021.1"/>
    </source>
</evidence>
<proteinExistence type="predicted"/>
<dbReference type="EMBL" id="JAPVOI010000004">
    <property type="protein sequence ID" value="MCZ4092021.1"/>
    <property type="molecule type" value="Genomic_DNA"/>
</dbReference>
<dbReference type="Proteomes" id="UP001079430">
    <property type="component" value="Unassembled WGS sequence"/>
</dbReference>
<gene>
    <name evidence="1" type="ORF">O3W52_18680</name>
</gene>
<organism evidence="1 2">
    <name type="scientific">Sinorhizobium psoraleae</name>
    <dbReference type="NCBI Taxonomy" id="520838"/>
    <lineage>
        <taxon>Bacteria</taxon>
        <taxon>Pseudomonadati</taxon>
        <taxon>Pseudomonadota</taxon>
        <taxon>Alphaproteobacteria</taxon>
        <taxon>Hyphomicrobiales</taxon>
        <taxon>Rhizobiaceae</taxon>
        <taxon>Sinorhizobium/Ensifer group</taxon>
        <taxon>Sinorhizobium</taxon>
    </lineage>
</organism>
<sequence length="96" mass="11137">MTSISVTSEAPRPLSFLRPLLHVERKLINSAKTREEAFFADLRGFSPEMLDGIKNSGNHHFKQKWRHGTADRKIMPETFQWQGCRSLPLNRDRCRG</sequence>
<evidence type="ECO:0000313" key="2">
    <source>
        <dbReference type="Proteomes" id="UP001079430"/>
    </source>
</evidence>
<dbReference type="RefSeq" id="WP_269282106.1">
    <property type="nucleotide sequence ID" value="NZ_JAPVOI010000004.1"/>
</dbReference>
<accession>A0ABT4KJ69</accession>
<name>A0ABT4KJ69_9HYPH</name>